<dbReference type="KEGG" id="gtt:GUITHDRAFT_162376"/>
<name>L1JJI7_GUITC</name>
<dbReference type="GeneID" id="17305150"/>
<dbReference type="Proteomes" id="UP000011087">
    <property type="component" value="Unassembled WGS sequence"/>
</dbReference>
<evidence type="ECO:0000313" key="2">
    <source>
        <dbReference type="EMBL" id="EKX48477.1"/>
    </source>
</evidence>
<keyword evidence="1" id="KW-0732">Signal</keyword>
<reference evidence="3" key="3">
    <citation type="submission" date="2015-06" db="UniProtKB">
        <authorList>
            <consortium name="EnsemblProtists"/>
        </authorList>
    </citation>
    <scope>IDENTIFICATION</scope>
</reference>
<proteinExistence type="predicted"/>
<evidence type="ECO:0000256" key="1">
    <source>
        <dbReference type="SAM" id="SignalP"/>
    </source>
</evidence>
<dbReference type="RefSeq" id="XP_005835457.1">
    <property type="nucleotide sequence ID" value="XM_005835400.1"/>
</dbReference>
<dbReference type="EnsemblProtists" id="EKX48477">
    <property type="protein sequence ID" value="EKX48477"/>
    <property type="gene ID" value="GUITHDRAFT_162376"/>
</dbReference>
<dbReference type="Gene3D" id="1.25.40.10">
    <property type="entry name" value="Tetratricopeptide repeat domain"/>
    <property type="match status" value="1"/>
</dbReference>
<evidence type="ECO:0000313" key="3">
    <source>
        <dbReference type="EnsemblProtists" id="EKX48477"/>
    </source>
</evidence>
<accession>L1JJI7</accession>
<dbReference type="HOGENOM" id="CLU_587205_0_0_1"/>
<dbReference type="AlphaFoldDB" id="L1JJI7"/>
<evidence type="ECO:0008006" key="5">
    <source>
        <dbReference type="Google" id="ProtNLM"/>
    </source>
</evidence>
<dbReference type="EMBL" id="JH992985">
    <property type="protein sequence ID" value="EKX48477.1"/>
    <property type="molecule type" value="Genomic_DNA"/>
</dbReference>
<reference evidence="4" key="2">
    <citation type="submission" date="2012-11" db="EMBL/GenBank/DDBJ databases">
        <authorList>
            <person name="Kuo A."/>
            <person name="Curtis B.A."/>
            <person name="Tanifuji G."/>
            <person name="Burki F."/>
            <person name="Gruber A."/>
            <person name="Irimia M."/>
            <person name="Maruyama S."/>
            <person name="Arias M.C."/>
            <person name="Ball S.G."/>
            <person name="Gile G.H."/>
            <person name="Hirakawa Y."/>
            <person name="Hopkins J.F."/>
            <person name="Rensing S.A."/>
            <person name="Schmutz J."/>
            <person name="Symeonidi A."/>
            <person name="Elias M."/>
            <person name="Eveleigh R.J."/>
            <person name="Herman E.K."/>
            <person name="Klute M.J."/>
            <person name="Nakayama T."/>
            <person name="Obornik M."/>
            <person name="Reyes-Prieto A."/>
            <person name="Armbrust E.V."/>
            <person name="Aves S.J."/>
            <person name="Beiko R.G."/>
            <person name="Coutinho P."/>
            <person name="Dacks J.B."/>
            <person name="Durnford D.G."/>
            <person name="Fast N.M."/>
            <person name="Green B.R."/>
            <person name="Grisdale C."/>
            <person name="Hempe F."/>
            <person name="Henrissat B."/>
            <person name="Hoppner M.P."/>
            <person name="Ishida K.-I."/>
            <person name="Kim E."/>
            <person name="Koreny L."/>
            <person name="Kroth P.G."/>
            <person name="Liu Y."/>
            <person name="Malik S.-B."/>
            <person name="Maier U.G."/>
            <person name="McRose D."/>
            <person name="Mock T."/>
            <person name="Neilson J.A."/>
            <person name="Onodera N.T."/>
            <person name="Poole A.M."/>
            <person name="Pritham E.J."/>
            <person name="Richards T.A."/>
            <person name="Rocap G."/>
            <person name="Roy S.W."/>
            <person name="Sarai C."/>
            <person name="Schaack S."/>
            <person name="Shirato S."/>
            <person name="Slamovits C.H."/>
            <person name="Spencer D.F."/>
            <person name="Suzuki S."/>
            <person name="Worden A.Z."/>
            <person name="Zauner S."/>
            <person name="Barry K."/>
            <person name="Bell C."/>
            <person name="Bharti A.K."/>
            <person name="Crow J.A."/>
            <person name="Grimwood J."/>
            <person name="Kramer R."/>
            <person name="Lindquist E."/>
            <person name="Lucas S."/>
            <person name="Salamov A."/>
            <person name="McFadden G.I."/>
            <person name="Lane C.E."/>
            <person name="Keeling P.J."/>
            <person name="Gray M.W."/>
            <person name="Grigoriev I.V."/>
            <person name="Archibald J.M."/>
        </authorList>
    </citation>
    <scope>NUCLEOTIDE SEQUENCE</scope>
    <source>
        <strain evidence="4">CCMP2712</strain>
    </source>
</reference>
<sequence>MKAATICVFALVLHAASPSRLPQNSLAPSTRSAMMEQEEMKPWDIALQESRKQFFQEAGSQISFLEKRATIEPILAPSASAHAFAEQAIASDVGVEEMEQVLQDMIDDENKTFDYAQLKFIDVFDQCIQKTGSPPGRKAYNCLVNAAELVAWRGDDDCQKKALRVIYTMERLGCWPDVTTVNCFLRVMRASAVQGMCGCSEMDRTLEYFTMTKDHAEAMIGRIPYKEWSPPVGAGRPAIELDTTSLNLVLEIAAHAALMLGAAAQALWHCKEDSAIVEKYVHEFPKHKVKADVGTLEAICLSAFAASKTTGLILWDVERLLAMVDSWQFRMENSVYTTSTIGKASSQNFLTSADPDVFSAWMLVAMREAWEKGDDPGGEGGSDEDLDRVFMIQQQAKSRNLEETEEMKSLLREAKILWSKREQNRNARRVNEEMKQKFGKERGGVVKMLMGGKTDMQDVPDLWKTF</sequence>
<organism evidence="2">
    <name type="scientific">Guillardia theta (strain CCMP2712)</name>
    <name type="common">Cryptophyte</name>
    <dbReference type="NCBI Taxonomy" id="905079"/>
    <lineage>
        <taxon>Eukaryota</taxon>
        <taxon>Cryptophyceae</taxon>
        <taxon>Pyrenomonadales</taxon>
        <taxon>Geminigeraceae</taxon>
        <taxon>Guillardia</taxon>
    </lineage>
</organism>
<reference evidence="2 4" key="1">
    <citation type="journal article" date="2012" name="Nature">
        <title>Algal genomes reveal evolutionary mosaicism and the fate of nucleomorphs.</title>
        <authorList>
            <consortium name="DOE Joint Genome Institute"/>
            <person name="Curtis B.A."/>
            <person name="Tanifuji G."/>
            <person name="Burki F."/>
            <person name="Gruber A."/>
            <person name="Irimia M."/>
            <person name="Maruyama S."/>
            <person name="Arias M.C."/>
            <person name="Ball S.G."/>
            <person name="Gile G.H."/>
            <person name="Hirakawa Y."/>
            <person name="Hopkins J.F."/>
            <person name="Kuo A."/>
            <person name="Rensing S.A."/>
            <person name="Schmutz J."/>
            <person name="Symeonidi A."/>
            <person name="Elias M."/>
            <person name="Eveleigh R.J."/>
            <person name="Herman E.K."/>
            <person name="Klute M.J."/>
            <person name="Nakayama T."/>
            <person name="Obornik M."/>
            <person name="Reyes-Prieto A."/>
            <person name="Armbrust E.V."/>
            <person name="Aves S.J."/>
            <person name="Beiko R.G."/>
            <person name="Coutinho P."/>
            <person name="Dacks J.B."/>
            <person name="Durnford D.G."/>
            <person name="Fast N.M."/>
            <person name="Green B.R."/>
            <person name="Grisdale C.J."/>
            <person name="Hempel F."/>
            <person name="Henrissat B."/>
            <person name="Hoppner M.P."/>
            <person name="Ishida K."/>
            <person name="Kim E."/>
            <person name="Koreny L."/>
            <person name="Kroth P.G."/>
            <person name="Liu Y."/>
            <person name="Malik S.B."/>
            <person name="Maier U.G."/>
            <person name="McRose D."/>
            <person name="Mock T."/>
            <person name="Neilson J.A."/>
            <person name="Onodera N.T."/>
            <person name="Poole A.M."/>
            <person name="Pritham E.J."/>
            <person name="Richards T.A."/>
            <person name="Rocap G."/>
            <person name="Roy S.W."/>
            <person name="Sarai C."/>
            <person name="Schaack S."/>
            <person name="Shirato S."/>
            <person name="Slamovits C.H."/>
            <person name="Spencer D.F."/>
            <person name="Suzuki S."/>
            <person name="Worden A.Z."/>
            <person name="Zauner S."/>
            <person name="Barry K."/>
            <person name="Bell C."/>
            <person name="Bharti A.K."/>
            <person name="Crow J.A."/>
            <person name="Grimwood J."/>
            <person name="Kramer R."/>
            <person name="Lindquist E."/>
            <person name="Lucas S."/>
            <person name="Salamov A."/>
            <person name="McFadden G.I."/>
            <person name="Lane C.E."/>
            <person name="Keeling P.J."/>
            <person name="Gray M.W."/>
            <person name="Grigoriev I.V."/>
            <person name="Archibald J.M."/>
        </authorList>
    </citation>
    <scope>NUCLEOTIDE SEQUENCE</scope>
    <source>
        <strain evidence="2 4">CCMP2712</strain>
    </source>
</reference>
<dbReference type="PaxDb" id="55529-EKX48477"/>
<evidence type="ECO:0000313" key="4">
    <source>
        <dbReference type="Proteomes" id="UP000011087"/>
    </source>
</evidence>
<protein>
    <recommendedName>
        <fullName evidence="5">Pentacotripeptide-repeat region of PRORP domain-containing protein</fullName>
    </recommendedName>
</protein>
<gene>
    <name evidence="2" type="ORF">GUITHDRAFT_162376</name>
</gene>
<feature type="chain" id="PRO_5008771449" description="Pentacotripeptide-repeat region of PRORP domain-containing protein" evidence="1">
    <location>
        <begin position="19"/>
        <end position="466"/>
    </location>
</feature>
<keyword evidence="4" id="KW-1185">Reference proteome</keyword>
<dbReference type="InterPro" id="IPR011990">
    <property type="entry name" value="TPR-like_helical_dom_sf"/>
</dbReference>
<feature type="signal peptide" evidence="1">
    <location>
        <begin position="1"/>
        <end position="18"/>
    </location>
</feature>